<dbReference type="HOGENOM" id="CLU_145177_0_0_2"/>
<dbReference type="OrthoDB" id="148333at2157"/>
<dbReference type="Proteomes" id="UP000002408">
    <property type="component" value="Chromosome"/>
</dbReference>
<sequence precursor="true">MKVSVATLAILVCAIVLISGVSAQDVDKSAGYSVSPAGNLRLPAVVSPMTAGSISQGETDWYSVSVPSGKSSLTADLNWGYVPDSLSLSVIAPDGTLGPYYDASDSVKDGRIFLTFSRTGGIAPGTWRFKVYGETVLGIQGYNFVTY</sequence>
<keyword evidence="3" id="KW-1185">Reference proteome</keyword>
<evidence type="ECO:0000259" key="1">
    <source>
        <dbReference type="Pfam" id="PF04151"/>
    </source>
</evidence>
<evidence type="ECO:0000313" key="2">
    <source>
        <dbReference type="EMBL" id="ABS54896.1"/>
    </source>
</evidence>
<reference evidence="3" key="1">
    <citation type="journal article" date="2015" name="Microbiology">
        <title>Genome of Methanoregula boonei 6A8 reveals adaptations to oligotrophic peatland environments.</title>
        <authorList>
            <person name="Braeuer S."/>
            <person name="Cadillo-Quiroz H."/>
            <person name="Kyrpides N."/>
            <person name="Woyke T."/>
            <person name="Goodwin L."/>
            <person name="Detter C."/>
            <person name="Podell S."/>
            <person name="Yavitt J.B."/>
            <person name="Zinder S.H."/>
        </authorList>
    </citation>
    <scope>NUCLEOTIDE SEQUENCE [LARGE SCALE GENOMIC DNA]</scope>
    <source>
        <strain evidence="3">DSM 21154 / JCM 14090 / 6A8</strain>
    </source>
</reference>
<evidence type="ECO:0000313" key="3">
    <source>
        <dbReference type="Proteomes" id="UP000002408"/>
    </source>
</evidence>
<dbReference type="GeneID" id="5411772"/>
<accession>A7I585</accession>
<dbReference type="EMBL" id="CP000780">
    <property type="protein sequence ID" value="ABS54896.1"/>
    <property type="molecule type" value="Genomic_DNA"/>
</dbReference>
<dbReference type="AlphaFoldDB" id="A7I585"/>
<gene>
    <name evidence="2" type="ordered locus">Mboo_0376</name>
</gene>
<proteinExistence type="predicted"/>
<dbReference type="InterPro" id="IPR007280">
    <property type="entry name" value="Peptidase_C_arc/bac"/>
</dbReference>
<protein>
    <submittedName>
        <fullName evidence="2">Peptidase domain protein</fullName>
    </submittedName>
</protein>
<feature type="domain" description="Peptidase C-terminal archaeal/bacterial" evidence="1">
    <location>
        <begin position="58"/>
        <end position="133"/>
    </location>
</feature>
<dbReference type="Pfam" id="PF04151">
    <property type="entry name" value="PPC"/>
    <property type="match status" value="1"/>
</dbReference>
<dbReference type="eggNOG" id="arCOG04987">
    <property type="taxonomic scope" value="Archaea"/>
</dbReference>
<dbReference type="RefSeq" id="WP_011991384.1">
    <property type="nucleotide sequence ID" value="NC_009712.1"/>
</dbReference>
<dbReference type="KEGG" id="mbn:Mboo_0376"/>
<name>A7I585_METB6</name>
<organism evidence="2 3">
    <name type="scientific">Methanoregula boonei (strain DSM 21154 / JCM 14090 / 6A8)</name>
    <dbReference type="NCBI Taxonomy" id="456442"/>
    <lineage>
        <taxon>Archaea</taxon>
        <taxon>Methanobacteriati</taxon>
        <taxon>Methanobacteriota</taxon>
        <taxon>Stenosarchaea group</taxon>
        <taxon>Methanomicrobia</taxon>
        <taxon>Methanomicrobiales</taxon>
        <taxon>Methanoregulaceae</taxon>
        <taxon>Methanoregula</taxon>
    </lineage>
</organism>
<dbReference type="STRING" id="456442.Mboo_0376"/>
<dbReference type="Gene3D" id="2.60.120.380">
    <property type="match status" value="1"/>
</dbReference>